<dbReference type="SUPFAM" id="SSF55073">
    <property type="entry name" value="Nucleotide cyclase"/>
    <property type="match status" value="1"/>
</dbReference>
<dbReference type="PANTHER" id="PTHR33121:SF70">
    <property type="entry name" value="SIGNALING PROTEIN YKOW"/>
    <property type="match status" value="1"/>
</dbReference>
<feature type="domain" description="GGDEF" evidence="3">
    <location>
        <begin position="350"/>
        <end position="486"/>
    </location>
</feature>
<comment type="caution">
    <text evidence="4">The sequence shown here is derived from an EMBL/GenBank/DDBJ whole genome shotgun (WGS) entry which is preliminary data.</text>
</comment>
<keyword evidence="1" id="KW-1133">Transmembrane helix</keyword>
<dbReference type="CDD" id="cd01949">
    <property type="entry name" value="GGDEF"/>
    <property type="match status" value="1"/>
</dbReference>
<dbReference type="Pfam" id="PF00990">
    <property type="entry name" value="GGDEF"/>
    <property type="match status" value="1"/>
</dbReference>
<evidence type="ECO:0000259" key="2">
    <source>
        <dbReference type="PROSITE" id="PS50883"/>
    </source>
</evidence>
<dbReference type="PATRIC" id="fig|1121307.3.peg.2048"/>
<dbReference type="GO" id="GO:0071111">
    <property type="term" value="F:cyclic-guanylate-specific phosphodiesterase activity"/>
    <property type="evidence" value="ECO:0007669"/>
    <property type="project" value="InterPro"/>
</dbReference>
<dbReference type="SUPFAM" id="SSF141868">
    <property type="entry name" value="EAL domain-like"/>
    <property type="match status" value="1"/>
</dbReference>
<dbReference type="InterPro" id="IPR043128">
    <property type="entry name" value="Rev_trsase/Diguanyl_cyclase"/>
</dbReference>
<dbReference type="AlphaFoldDB" id="A0A0J8DF42"/>
<dbReference type="PANTHER" id="PTHR33121">
    <property type="entry name" value="CYCLIC DI-GMP PHOSPHODIESTERASE PDEF"/>
    <property type="match status" value="1"/>
</dbReference>
<dbReference type="InterPro" id="IPR035919">
    <property type="entry name" value="EAL_sf"/>
</dbReference>
<sequence>MLKDYKYQVITTLAISFMVILISIAFFTNYIVNISRILKEETNTYLSEISNQSVITLQKQIKGDIKALENISQLIGAEDKLDVKGELKKLKGSRIEDKFIRMGIILPNGEACTTDEHHVNLSDREYFKKAMKGEANLSEPLIGRVNGKKVSVYAAPIYKNESIIGVIYAEHEVEIYNKILAVSTFGGKGYSYVVKKTGETILRPNQYNSLKDFNLVGDSDYSVEFIGEHSKDDMLSRMAKGKSGNVNCKINGLEKYMSYTPIEINDWYLLSVIPEGIVSEKISYIKSRTLGIFAGIIIVFSLITMYILYMQRISRDKIYKIAFIDPLTGANTLSKFKVDVKKIIESNYHRKYAIIQFDIDRFKHINDRFGYEEGNNTLRFISDTLKSKLKSHETFARINADKFVLLLSYEKNEDIINKLIDINSQINTYKWKKEGNYEAIISFGIYKIDKEILDDSINITALIDKASIAKKVDKGYHRTTYTFYSDSIYNNILKEKEIETYMNSALENKEFVIYFQPKYSLKDLSIVGAEALVRWNSKENGIISPGEFIPLFEKNGFILDLDMYVFEEVCKTIRSFIDRGVPIIPISVNVSRVHLNNKNFIEMYKELADKYNINPSFIEIEITESAVFGNTEILLDIMNSIKKVGFSISMDDFGAGYSSLNLLKDLPVDILKLDREFFKEVNGTGRWKQVVLGIVSLAKSMGIKVVSEGVETEEQSEFLEEIGCDMAQGYLFSKPVPISEFKDMLMTNSHKVF</sequence>
<feature type="transmembrane region" description="Helical" evidence="1">
    <location>
        <begin position="12"/>
        <end position="32"/>
    </location>
</feature>
<dbReference type="PROSITE" id="PS50887">
    <property type="entry name" value="GGDEF"/>
    <property type="match status" value="1"/>
</dbReference>
<protein>
    <submittedName>
        <fullName evidence="4">Diguanylate cyclase (GGDEF) domain-containing protein</fullName>
    </submittedName>
</protein>
<dbReference type="Pfam" id="PF00563">
    <property type="entry name" value="EAL"/>
    <property type="match status" value="1"/>
</dbReference>
<dbReference type="CDD" id="cd12914">
    <property type="entry name" value="PDC1_DGC_like"/>
    <property type="match status" value="1"/>
</dbReference>
<dbReference type="EMBL" id="LFVU01000004">
    <property type="protein sequence ID" value="KMT22874.1"/>
    <property type="molecule type" value="Genomic_DNA"/>
</dbReference>
<accession>A0A0J8DF42</accession>
<keyword evidence="1" id="KW-0472">Membrane</keyword>
<dbReference type="Gene3D" id="3.20.20.450">
    <property type="entry name" value="EAL domain"/>
    <property type="match status" value="1"/>
</dbReference>
<evidence type="ECO:0000256" key="1">
    <source>
        <dbReference type="SAM" id="Phobius"/>
    </source>
</evidence>
<organism evidence="4 5">
    <name type="scientific">Clostridium cylindrosporum DSM 605</name>
    <dbReference type="NCBI Taxonomy" id="1121307"/>
    <lineage>
        <taxon>Bacteria</taxon>
        <taxon>Bacillati</taxon>
        <taxon>Bacillota</taxon>
        <taxon>Clostridia</taxon>
        <taxon>Eubacteriales</taxon>
        <taxon>Clostridiaceae</taxon>
        <taxon>Clostridium</taxon>
    </lineage>
</organism>
<dbReference type="STRING" id="1121307.CLCY_5c01130"/>
<dbReference type="PROSITE" id="PS50883">
    <property type="entry name" value="EAL"/>
    <property type="match status" value="1"/>
</dbReference>
<dbReference type="Proteomes" id="UP000036756">
    <property type="component" value="Unassembled WGS sequence"/>
</dbReference>
<dbReference type="CDD" id="cd12912">
    <property type="entry name" value="PDC2_MCP_like"/>
    <property type="match status" value="1"/>
</dbReference>
<dbReference type="CDD" id="cd01948">
    <property type="entry name" value="EAL"/>
    <property type="match status" value="1"/>
</dbReference>
<keyword evidence="1" id="KW-0812">Transmembrane</keyword>
<gene>
    <name evidence="4" type="ORF">CLCY_5c01130</name>
</gene>
<dbReference type="SMART" id="SM00267">
    <property type="entry name" value="GGDEF"/>
    <property type="match status" value="1"/>
</dbReference>
<dbReference type="SMART" id="SM00052">
    <property type="entry name" value="EAL"/>
    <property type="match status" value="1"/>
</dbReference>
<evidence type="ECO:0000259" key="3">
    <source>
        <dbReference type="PROSITE" id="PS50887"/>
    </source>
</evidence>
<evidence type="ECO:0000313" key="4">
    <source>
        <dbReference type="EMBL" id="KMT22874.1"/>
    </source>
</evidence>
<name>A0A0J8DF42_CLOCY</name>
<dbReference type="Gene3D" id="3.30.450.20">
    <property type="entry name" value="PAS domain"/>
    <property type="match status" value="1"/>
</dbReference>
<evidence type="ECO:0000313" key="5">
    <source>
        <dbReference type="Proteomes" id="UP000036756"/>
    </source>
</evidence>
<dbReference type="InterPro" id="IPR029787">
    <property type="entry name" value="Nucleotide_cyclase"/>
</dbReference>
<feature type="transmembrane region" description="Helical" evidence="1">
    <location>
        <begin position="290"/>
        <end position="309"/>
    </location>
</feature>
<dbReference type="InterPro" id="IPR001633">
    <property type="entry name" value="EAL_dom"/>
</dbReference>
<dbReference type="InterPro" id="IPR000160">
    <property type="entry name" value="GGDEF_dom"/>
</dbReference>
<dbReference type="InterPro" id="IPR029151">
    <property type="entry name" value="Sensor-like_sf"/>
</dbReference>
<proteinExistence type="predicted"/>
<dbReference type="Gene3D" id="3.30.70.270">
    <property type="match status" value="1"/>
</dbReference>
<keyword evidence="5" id="KW-1185">Reference proteome</keyword>
<dbReference type="InterPro" id="IPR050706">
    <property type="entry name" value="Cyclic-di-GMP_PDE-like"/>
</dbReference>
<dbReference type="SUPFAM" id="SSF103190">
    <property type="entry name" value="Sensory domain-like"/>
    <property type="match status" value="1"/>
</dbReference>
<reference evidence="4 5" key="1">
    <citation type="submission" date="2015-06" db="EMBL/GenBank/DDBJ databases">
        <title>Draft genome sequence of the purine-degrading Clostridium cylindrosporum HC-1 (DSM 605).</title>
        <authorList>
            <person name="Poehlein A."/>
            <person name="Schiel-Bengelsdorf B."/>
            <person name="Bengelsdorf F."/>
            <person name="Daniel R."/>
            <person name="Duerre P."/>
        </authorList>
    </citation>
    <scope>NUCLEOTIDE SEQUENCE [LARGE SCALE GENOMIC DNA]</scope>
    <source>
        <strain evidence="4 5">DSM 605</strain>
    </source>
</reference>
<feature type="domain" description="EAL" evidence="2">
    <location>
        <begin position="495"/>
        <end position="749"/>
    </location>
</feature>
<dbReference type="NCBIfam" id="TIGR00254">
    <property type="entry name" value="GGDEF"/>
    <property type="match status" value="1"/>
</dbReference>